<keyword evidence="1" id="KW-0808">Transferase</keyword>
<dbReference type="KEGG" id="alj:G8D99_14935"/>
<dbReference type="Gene3D" id="2.160.10.10">
    <property type="entry name" value="Hexapeptide repeat proteins"/>
    <property type="match status" value="1"/>
</dbReference>
<protein>
    <submittedName>
        <fullName evidence="1">Acyltransferase</fullName>
    </submittedName>
</protein>
<keyword evidence="2" id="KW-1185">Reference proteome</keyword>
<reference evidence="1 2" key="1">
    <citation type="submission" date="2020-03" db="EMBL/GenBank/DDBJ databases">
        <authorList>
            <person name="Zhu W."/>
        </authorList>
    </citation>
    <scope>NUCLEOTIDE SEQUENCE [LARGE SCALE GENOMIC DNA]</scope>
    <source>
        <strain evidence="1 2">185</strain>
    </source>
</reference>
<accession>A0A6G8S7V3</accession>
<dbReference type="InterPro" id="IPR011004">
    <property type="entry name" value="Trimer_LpxA-like_sf"/>
</dbReference>
<dbReference type="CDD" id="cd04647">
    <property type="entry name" value="LbH_MAT_like"/>
    <property type="match status" value="1"/>
</dbReference>
<dbReference type="EMBL" id="CP049916">
    <property type="protein sequence ID" value="QIO10171.1"/>
    <property type="molecule type" value="Genomic_DNA"/>
</dbReference>
<proteinExistence type="predicted"/>
<dbReference type="RefSeq" id="WP_166327239.1">
    <property type="nucleotide sequence ID" value="NZ_CP049916.1"/>
</dbReference>
<dbReference type="AlphaFoldDB" id="A0A6G8S7V3"/>
<evidence type="ECO:0000313" key="1">
    <source>
        <dbReference type="EMBL" id="QIO10171.1"/>
    </source>
</evidence>
<dbReference type="PANTHER" id="PTHR23416:SF78">
    <property type="entry name" value="LIPOPOLYSACCHARIDE BIOSYNTHESIS O-ACETYL TRANSFERASE WBBJ-RELATED"/>
    <property type="match status" value="1"/>
</dbReference>
<evidence type="ECO:0000313" key="2">
    <source>
        <dbReference type="Proteomes" id="UP000501939"/>
    </source>
</evidence>
<keyword evidence="1" id="KW-0012">Acyltransferase</keyword>
<dbReference type="InterPro" id="IPR051159">
    <property type="entry name" value="Hexapeptide_acetyltransf"/>
</dbReference>
<sequence>MEEVLVDGSVNLKYDNRIIAPSGLINIKVRFYGKNNLVVISPHAKKLKNLTIEFTTDDGIVLIGDSNLFGTIRVGYKSKVIIGDKVTSTSPVYFTCAETTQITIGDDCMFATNNQIRTDDAHAIYDIESGNRINYSKNITIGAHVWVSYNAVIFGGTEINMGSIVGYSSFVKGKFPNNSIIIGSPAKISKKNISWERPNVLWAREEFKDSSSIKDKIYWDKTKLKSPIFLGDGCSYLLSNIESYPILDTDKPYFSLDFICLNAGLLFIRGNALMTGVECYDYNQAYKYSLILKTSDDEYVFNLGKMSDPFITKKVFDGRHISYNKSKFTTLKNEGINLNGIPSGDYKISVKMVVNGDEYYFNPLDYLNEAQKRDISEPSFKIKDGYLILSL</sequence>
<dbReference type="GO" id="GO:0016746">
    <property type="term" value="F:acyltransferase activity"/>
    <property type="evidence" value="ECO:0007669"/>
    <property type="project" value="UniProtKB-KW"/>
</dbReference>
<name>A0A6G8S7V3_9GAMM</name>
<organism evidence="1 2">
    <name type="scientific">Acinetobacter lanii</name>
    <dbReference type="NCBI Taxonomy" id="2715163"/>
    <lineage>
        <taxon>Bacteria</taxon>
        <taxon>Pseudomonadati</taxon>
        <taxon>Pseudomonadota</taxon>
        <taxon>Gammaproteobacteria</taxon>
        <taxon>Moraxellales</taxon>
        <taxon>Moraxellaceae</taxon>
        <taxon>Acinetobacter</taxon>
    </lineage>
</organism>
<dbReference type="SUPFAM" id="SSF51161">
    <property type="entry name" value="Trimeric LpxA-like enzymes"/>
    <property type="match status" value="1"/>
</dbReference>
<gene>
    <name evidence="1" type="ORF">G8D99_14935</name>
</gene>
<dbReference type="PANTHER" id="PTHR23416">
    <property type="entry name" value="SIALIC ACID SYNTHASE-RELATED"/>
    <property type="match status" value="1"/>
</dbReference>
<dbReference type="Proteomes" id="UP000501939">
    <property type="component" value="Chromosome"/>
</dbReference>